<gene>
    <name evidence="1" type="ORF">AUJ27_03590</name>
</gene>
<sequence>MEEKISLIKITEKNPIRIIVRAGKFIITFIDDEKGGIREEKSILSIKGKEREANPSIDTFLKAYYFALKKFNST</sequence>
<organism evidence="1 2">
    <name type="scientific">Candidatus Falkowbacteria bacterium CG1_02_37_44</name>
    <dbReference type="NCBI Taxonomy" id="1805146"/>
    <lineage>
        <taxon>Bacteria</taxon>
        <taxon>Candidatus Falkowiibacteriota</taxon>
    </lineage>
</organism>
<dbReference type="Proteomes" id="UP000183192">
    <property type="component" value="Unassembled WGS sequence"/>
</dbReference>
<evidence type="ECO:0000313" key="2">
    <source>
        <dbReference type="Proteomes" id="UP000183192"/>
    </source>
</evidence>
<name>A0A1J4T4N3_9BACT</name>
<dbReference type="EMBL" id="MNUU01000070">
    <property type="protein sequence ID" value="OIO06754.1"/>
    <property type="molecule type" value="Genomic_DNA"/>
</dbReference>
<dbReference type="STRING" id="1805146.AUJ27_03590"/>
<comment type="caution">
    <text evidence="1">The sequence shown here is derived from an EMBL/GenBank/DDBJ whole genome shotgun (WGS) entry which is preliminary data.</text>
</comment>
<evidence type="ECO:0000313" key="1">
    <source>
        <dbReference type="EMBL" id="OIO06754.1"/>
    </source>
</evidence>
<dbReference type="AlphaFoldDB" id="A0A1J4T4N3"/>
<protein>
    <submittedName>
        <fullName evidence="1">Uncharacterized protein</fullName>
    </submittedName>
</protein>
<accession>A0A1J4T4N3</accession>
<reference evidence="1 2" key="1">
    <citation type="journal article" date="2016" name="Environ. Microbiol.">
        <title>Genomic resolution of a cold subsurface aquifer community provides metabolic insights for novel microbes adapted to high CO concentrations.</title>
        <authorList>
            <person name="Probst A.J."/>
            <person name="Castelle C.J."/>
            <person name="Singh A."/>
            <person name="Brown C.T."/>
            <person name="Anantharaman K."/>
            <person name="Sharon I."/>
            <person name="Hug L.A."/>
            <person name="Burstein D."/>
            <person name="Emerson J.B."/>
            <person name="Thomas B.C."/>
            <person name="Banfield J.F."/>
        </authorList>
    </citation>
    <scope>NUCLEOTIDE SEQUENCE [LARGE SCALE GENOMIC DNA]</scope>
    <source>
        <strain evidence="1">CG1_02_37_44</strain>
    </source>
</reference>
<proteinExistence type="predicted"/>